<dbReference type="RefSeq" id="WP_114092752.1">
    <property type="nucleotide sequence ID" value="NZ_JACGLZ010000003.1"/>
</dbReference>
<gene>
    <name evidence="2" type="ORF">DS957_021130</name>
</gene>
<protein>
    <recommendedName>
        <fullName evidence="4">Phage abortive infection protein</fullName>
    </recommendedName>
</protein>
<reference evidence="2 3" key="1">
    <citation type="submission" date="2018-08" db="EMBL/GenBank/DDBJ databases">
        <title>Vibrio harveyi strains pathogenic to white snook Centropomus viridis Lockington (1877) and potential probiotic bacteria.</title>
        <authorList>
            <person name="Soto-Rodriguez S."/>
            <person name="Gomez-Gil B."/>
            <person name="Lozano-Olvera R."/>
        </authorList>
    </citation>
    <scope>NUCLEOTIDE SEQUENCE [LARGE SCALE GENOMIC DNA]</scope>
    <source>
        <strain evidence="2 3">CAIM 1508</strain>
    </source>
</reference>
<dbReference type="Proteomes" id="UP000253437">
    <property type="component" value="Unassembled WGS sequence"/>
</dbReference>
<accession>A0A8B3DIJ8</accession>
<sequence length="205" mass="23793">MKKFLKIILVFACLMILIVITPYAAKYWEQFSNATTQDFANFGTYFSGVLTPLFTLVSALFVGFQILETSRNNKLERLVRDHKEYLASFIVKLDSIKKSDIVSADHCALKAYRNGEGIFLNLQQFYTSQNQLIEGFNIVSKTLFQIYQIDPHQFSSSQGLTFSKADRDILARIERLAFFLNMERGYTTIQDYEWLCKESRLKLKN</sequence>
<name>A0A8B3DIJ8_VIBHA</name>
<keyword evidence="1" id="KW-1133">Transmembrane helix</keyword>
<proteinExistence type="predicted"/>
<evidence type="ECO:0000256" key="1">
    <source>
        <dbReference type="SAM" id="Phobius"/>
    </source>
</evidence>
<feature type="transmembrane region" description="Helical" evidence="1">
    <location>
        <begin position="45"/>
        <end position="67"/>
    </location>
</feature>
<comment type="caution">
    <text evidence="2">The sequence shown here is derived from an EMBL/GenBank/DDBJ whole genome shotgun (WGS) entry which is preliminary data.</text>
</comment>
<feature type="transmembrane region" description="Helical" evidence="1">
    <location>
        <begin position="7"/>
        <end position="25"/>
    </location>
</feature>
<evidence type="ECO:0008006" key="4">
    <source>
        <dbReference type="Google" id="ProtNLM"/>
    </source>
</evidence>
<evidence type="ECO:0000313" key="3">
    <source>
        <dbReference type="Proteomes" id="UP000253437"/>
    </source>
</evidence>
<evidence type="ECO:0000313" key="2">
    <source>
        <dbReference type="EMBL" id="RIW07089.1"/>
    </source>
</evidence>
<organism evidence="2 3">
    <name type="scientific">Vibrio harveyi</name>
    <name type="common">Beneckea harveyi</name>
    <dbReference type="NCBI Taxonomy" id="669"/>
    <lineage>
        <taxon>Bacteria</taxon>
        <taxon>Pseudomonadati</taxon>
        <taxon>Pseudomonadota</taxon>
        <taxon>Gammaproteobacteria</taxon>
        <taxon>Vibrionales</taxon>
        <taxon>Vibrionaceae</taxon>
        <taxon>Vibrio</taxon>
    </lineage>
</organism>
<dbReference type="EMBL" id="QOUW02000111">
    <property type="protein sequence ID" value="RIW07089.1"/>
    <property type="molecule type" value="Genomic_DNA"/>
</dbReference>
<keyword evidence="1" id="KW-0812">Transmembrane</keyword>
<keyword evidence="1" id="KW-0472">Membrane</keyword>
<dbReference type="AlphaFoldDB" id="A0A8B3DIJ8"/>